<protein>
    <recommendedName>
        <fullName evidence="3">Response regulatory domain-containing protein</fullName>
    </recommendedName>
</protein>
<dbReference type="RefSeq" id="WP_109931106.1">
    <property type="nucleotide sequence ID" value="NZ_QGNY01000006.1"/>
</dbReference>
<dbReference type="EMBL" id="QGNY01000006">
    <property type="protein sequence ID" value="PWS30486.1"/>
    <property type="molecule type" value="Genomic_DNA"/>
</dbReference>
<reference evidence="2" key="1">
    <citation type="submission" date="2018-05" db="EMBL/GenBank/DDBJ databases">
        <title>Pedobacter paludis sp. nov., isolated from wetland soil.</title>
        <authorList>
            <person name="Zhang Y."/>
        </authorList>
    </citation>
    <scope>NUCLEOTIDE SEQUENCE [LARGE SCALE GENOMIC DNA]</scope>
    <source>
        <strain evidence="2">R-8</strain>
    </source>
</reference>
<comment type="caution">
    <text evidence="1">The sequence shown here is derived from an EMBL/GenBank/DDBJ whole genome shotgun (WGS) entry which is preliminary data.</text>
</comment>
<evidence type="ECO:0000313" key="2">
    <source>
        <dbReference type="Proteomes" id="UP000245391"/>
    </source>
</evidence>
<dbReference type="AlphaFoldDB" id="A0A317EZ52"/>
<dbReference type="Proteomes" id="UP000245391">
    <property type="component" value="Unassembled WGS sequence"/>
</dbReference>
<accession>A0A317EZ52</accession>
<keyword evidence="2" id="KW-1185">Reference proteome</keyword>
<proteinExistence type="predicted"/>
<evidence type="ECO:0008006" key="3">
    <source>
        <dbReference type="Google" id="ProtNLM"/>
    </source>
</evidence>
<gene>
    <name evidence="1" type="ORF">DF947_16230</name>
</gene>
<evidence type="ECO:0000313" key="1">
    <source>
        <dbReference type="EMBL" id="PWS30486.1"/>
    </source>
</evidence>
<organism evidence="1 2">
    <name type="scientific">Pedobacter paludis</name>
    <dbReference type="NCBI Taxonomy" id="2203212"/>
    <lineage>
        <taxon>Bacteria</taxon>
        <taxon>Pseudomonadati</taxon>
        <taxon>Bacteroidota</taxon>
        <taxon>Sphingobacteriia</taxon>
        <taxon>Sphingobacteriales</taxon>
        <taxon>Sphingobacteriaceae</taxon>
        <taxon>Pedobacter</taxon>
    </lineage>
</organism>
<sequence>MEMRILMSGGDGIVSEGLRLVLKDTWPKCRLIEFEGIGKEGGLTVRQDIDLAILETGMGGSATLEEAVRSVSERAKVVVLAPYERESIETERLRNAGASRVIFRDTSLEEIRAVLLSIFALGTAII</sequence>
<name>A0A317EZ52_9SPHI</name>